<comment type="subcellular location">
    <subcellularLocation>
        <location evidence="1">Nucleus speckle</location>
    </subcellularLocation>
</comment>
<name>A0A7I8W3Y4_9ANNE</name>
<feature type="region of interest" description="Disordered" evidence="7">
    <location>
        <begin position="72"/>
        <end position="102"/>
    </location>
</feature>
<protein>
    <submittedName>
        <fullName evidence="9">DgyrCDS11219</fullName>
    </submittedName>
</protein>
<dbReference type="GO" id="GO:0033314">
    <property type="term" value="P:mitotic DNA replication checkpoint signaling"/>
    <property type="evidence" value="ECO:0007669"/>
    <property type="project" value="TreeGrafter"/>
</dbReference>
<dbReference type="GO" id="GO:0005681">
    <property type="term" value="C:spliceosomal complex"/>
    <property type="evidence" value="ECO:0007669"/>
    <property type="project" value="InterPro"/>
</dbReference>
<keyword evidence="6" id="KW-0539">Nucleus</keyword>
<dbReference type="PANTHER" id="PTHR13278:SF0">
    <property type="entry name" value="ZINC FINGER PROTEIN 830"/>
    <property type="match status" value="1"/>
</dbReference>
<organism evidence="9 10">
    <name type="scientific">Dimorphilus gyrociliatus</name>
    <dbReference type="NCBI Taxonomy" id="2664684"/>
    <lineage>
        <taxon>Eukaryota</taxon>
        <taxon>Metazoa</taxon>
        <taxon>Spiralia</taxon>
        <taxon>Lophotrochozoa</taxon>
        <taxon>Annelida</taxon>
        <taxon>Polychaeta</taxon>
        <taxon>Polychaeta incertae sedis</taxon>
        <taxon>Dinophilidae</taxon>
        <taxon>Dimorphilus</taxon>
    </lineage>
</organism>
<gene>
    <name evidence="9" type="ORF">DGYR_LOCUS10565</name>
</gene>
<feature type="region of interest" description="Disordered" evidence="7">
    <location>
        <begin position="256"/>
        <end position="294"/>
    </location>
</feature>
<feature type="compositionally biased region" description="Basic and acidic residues" evidence="7">
    <location>
        <begin position="78"/>
        <end position="98"/>
    </location>
</feature>
<evidence type="ECO:0000256" key="1">
    <source>
        <dbReference type="ARBA" id="ARBA00004324"/>
    </source>
</evidence>
<dbReference type="PANTHER" id="PTHR13278">
    <property type="entry name" value="ZINC FINGER PROTEIN 830"/>
    <property type="match status" value="1"/>
</dbReference>
<keyword evidence="10" id="KW-1185">Reference proteome</keyword>
<proteinExistence type="predicted"/>
<dbReference type="GO" id="GO:0003676">
    <property type="term" value="F:nucleic acid binding"/>
    <property type="evidence" value="ECO:0007669"/>
    <property type="project" value="InterPro"/>
</dbReference>
<evidence type="ECO:0000313" key="10">
    <source>
        <dbReference type="Proteomes" id="UP000549394"/>
    </source>
</evidence>
<sequence length="294" mass="33685">MSSKASKSLAKDDLKRLMHKAASKNKINHPLAKYPFFNLLSEILWDTHLKSRGHKENVELLKSNRLVQEKPISQTLKRKTEEEIKDDNSKTKKSRLPDDFFDNSSKTNAKSILKNAPLKTGSKVPTVTTEIPSSSLPSDFFDSGDKEPKPQTSKVDSEVEGPISNTAAEQIPEGFFDDPKIDAKVRNVEYKNKIDEEWEIFQKVIKDETNKAENLMDEEHEENTILRNIEEIDTEIQLWGKVDNLYKKKEEVLKQVQSKERSTTAAKNDLNDSSEESDEDYDENSLNWRSKGII</sequence>
<evidence type="ECO:0000256" key="4">
    <source>
        <dbReference type="ARBA" id="ARBA00022771"/>
    </source>
</evidence>
<evidence type="ECO:0000256" key="6">
    <source>
        <dbReference type="ARBA" id="ARBA00023242"/>
    </source>
</evidence>
<evidence type="ECO:0000259" key="8">
    <source>
        <dbReference type="Pfam" id="PF23406"/>
    </source>
</evidence>
<feature type="domain" description="ZNF380 coiled-coil" evidence="8">
    <location>
        <begin position="171"/>
        <end position="251"/>
    </location>
</feature>
<evidence type="ECO:0000256" key="5">
    <source>
        <dbReference type="ARBA" id="ARBA00022833"/>
    </source>
</evidence>
<dbReference type="EMBL" id="CAJFCJ010000018">
    <property type="protein sequence ID" value="CAD5122814.1"/>
    <property type="molecule type" value="Genomic_DNA"/>
</dbReference>
<feature type="region of interest" description="Disordered" evidence="7">
    <location>
        <begin position="120"/>
        <end position="175"/>
    </location>
</feature>
<dbReference type="Proteomes" id="UP000549394">
    <property type="component" value="Unassembled WGS sequence"/>
</dbReference>
<feature type="compositionally biased region" description="Low complexity" evidence="7">
    <location>
        <begin position="132"/>
        <end position="141"/>
    </location>
</feature>
<keyword evidence="3" id="KW-0479">Metal-binding</keyword>
<comment type="caution">
    <text evidence="9">The sequence shown here is derived from an EMBL/GenBank/DDBJ whole genome shotgun (WGS) entry which is preliminary data.</text>
</comment>
<reference evidence="9 10" key="1">
    <citation type="submission" date="2020-08" db="EMBL/GenBank/DDBJ databases">
        <authorList>
            <person name="Hejnol A."/>
        </authorList>
    </citation>
    <scope>NUCLEOTIDE SEQUENCE [LARGE SCALE GENOMIC DNA]</scope>
</reference>
<accession>A0A7I8W3Y4</accession>
<keyword evidence="5" id="KW-0862">Zinc</keyword>
<feature type="compositionally biased region" description="Acidic residues" evidence="7">
    <location>
        <begin position="272"/>
        <end position="283"/>
    </location>
</feature>
<dbReference type="GO" id="GO:0008270">
    <property type="term" value="F:zinc ion binding"/>
    <property type="evidence" value="ECO:0007669"/>
    <property type="project" value="UniProtKB-KW"/>
</dbReference>
<keyword evidence="4" id="KW-0863">Zinc-finger</keyword>
<dbReference type="GO" id="GO:0033260">
    <property type="term" value="P:nuclear DNA replication"/>
    <property type="evidence" value="ECO:0007669"/>
    <property type="project" value="TreeGrafter"/>
</dbReference>
<dbReference type="Pfam" id="PF23406">
    <property type="entry name" value="ZNF380_CC"/>
    <property type="match status" value="1"/>
</dbReference>
<dbReference type="OrthoDB" id="77607at2759"/>
<evidence type="ECO:0000313" key="9">
    <source>
        <dbReference type="EMBL" id="CAD5122814.1"/>
    </source>
</evidence>
<evidence type="ECO:0000256" key="2">
    <source>
        <dbReference type="ARBA" id="ARBA00022473"/>
    </source>
</evidence>
<dbReference type="InterPro" id="IPR059039">
    <property type="entry name" value="ZNF380_CC"/>
</dbReference>
<dbReference type="InterPro" id="IPR040050">
    <property type="entry name" value="ZNF830-like"/>
</dbReference>
<dbReference type="AlphaFoldDB" id="A0A7I8W3Y4"/>
<keyword evidence="2" id="KW-0217">Developmental protein</keyword>
<evidence type="ECO:0000256" key="3">
    <source>
        <dbReference type="ARBA" id="ARBA00022723"/>
    </source>
</evidence>
<evidence type="ECO:0000256" key="7">
    <source>
        <dbReference type="SAM" id="MobiDB-lite"/>
    </source>
</evidence>
<dbReference type="GO" id="GO:0044773">
    <property type="term" value="P:mitotic DNA damage checkpoint signaling"/>
    <property type="evidence" value="ECO:0007669"/>
    <property type="project" value="TreeGrafter"/>
</dbReference>